<sequence>MKNVICLLSLCVMMAGCANMQNTTTPSTTIDHLATAGSLNCKSNELCPNVVVEWDKQQKDKLHLDVALTSTYQYYDINGLTFFVDGKSFSYTPAGKTEQKYINRLIPKRSSNSFSLPSAFLLELRNAKNVELAIATDKGSIKRSVYTPTEQSMLYQNFARLISELSNKSAK</sequence>
<dbReference type="RefSeq" id="WP_061397515.1">
    <property type="nucleotide sequence ID" value="NZ_CM125582.1"/>
</dbReference>
<gene>
    <name evidence="1" type="ORF">AVENLUH5627_03018</name>
</gene>
<dbReference type="Proteomes" id="UP000075680">
    <property type="component" value="Unassembled WGS sequence"/>
</dbReference>
<accession>A0A137XWP9</accession>
<comment type="caution">
    <text evidence="1">The sequence shown here is derived from an EMBL/GenBank/DDBJ whole genome shotgun (WGS) entry which is preliminary data.</text>
</comment>
<organism evidence="1 2">
    <name type="scientific">Acinetobacter venetianus</name>
    <dbReference type="NCBI Taxonomy" id="52133"/>
    <lineage>
        <taxon>Bacteria</taxon>
        <taxon>Pseudomonadati</taxon>
        <taxon>Pseudomonadota</taxon>
        <taxon>Gammaproteobacteria</taxon>
        <taxon>Moraxellales</taxon>
        <taxon>Moraxellaceae</taxon>
        <taxon>Acinetobacter</taxon>
    </lineage>
</organism>
<dbReference type="AlphaFoldDB" id="A0A137XWP9"/>
<dbReference type="PROSITE" id="PS51257">
    <property type="entry name" value="PROKAR_LIPOPROTEIN"/>
    <property type="match status" value="1"/>
</dbReference>
<evidence type="ECO:0008006" key="3">
    <source>
        <dbReference type="Google" id="ProtNLM"/>
    </source>
</evidence>
<accession>A0A150HKJ9</accession>
<proteinExistence type="predicted"/>
<protein>
    <recommendedName>
        <fullName evidence="3">Lipoprotein</fullName>
    </recommendedName>
</protein>
<evidence type="ECO:0000313" key="2">
    <source>
        <dbReference type="Proteomes" id="UP000075680"/>
    </source>
</evidence>
<dbReference type="EMBL" id="JRUE01000226">
    <property type="protein sequence ID" value="KXZ64746.1"/>
    <property type="molecule type" value="Genomic_DNA"/>
</dbReference>
<reference evidence="1 2" key="1">
    <citation type="journal article" date="2016" name="Sci. Rep.">
        <title>Genomic and phenotypic characterization of the species Acinetobacter venetianus.</title>
        <authorList>
            <person name="Fondi M."/>
            <person name="Maida I."/>
            <person name="Perrin E."/>
            <person name="Orlandini V."/>
            <person name="La Torre L."/>
            <person name="Bosi E."/>
            <person name="Negroni A."/>
            <person name="Zanaroli G."/>
            <person name="Fava F."/>
            <person name="Decorosi F."/>
            <person name="Giovannetti L."/>
            <person name="Viti C."/>
            <person name="Vaneechoutte M."/>
            <person name="Dijkshoorn L."/>
            <person name="Fani R."/>
        </authorList>
    </citation>
    <scope>NUCLEOTIDE SEQUENCE [LARGE SCALE GENOMIC DNA]</scope>
    <source>
        <strain evidence="1 2">LUH5627</strain>
    </source>
</reference>
<evidence type="ECO:0000313" key="1">
    <source>
        <dbReference type="EMBL" id="KXZ64746.1"/>
    </source>
</evidence>
<dbReference type="PATRIC" id="fig|52133.18.peg.3091"/>
<name>A0A137XWP9_9GAMM</name>